<dbReference type="Pfam" id="PF08613">
    <property type="entry name" value="Cyclin"/>
    <property type="match status" value="1"/>
</dbReference>
<feature type="compositionally biased region" description="Polar residues" evidence="1">
    <location>
        <begin position="271"/>
        <end position="280"/>
    </location>
</feature>
<evidence type="ECO:0000313" key="2">
    <source>
        <dbReference type="EMBL" id="GCE99032.1"/>
    </source>
</evidence>
<dbReference type="PANTHER" id="PTHR15615">
    <property type="match status" value="1"/>
</dbReference>
<dbReference type="FunFam" id="1.10.472.10:FF:000085">
    <property type="entry name" value="Pho80p cyclin"/>
    <property type="match status" value="1"/>
</dbReference>
<dbReference type="Proteomes" id="UP000301737">
    <property type="component" value="Unassembled WGS sequence"/>
</dbReference>
<accession>A0A4C2E9K4</accession>
<dbReference type="GO" id="GO:0019901">
    <property type="term" value="F:protein kinase binding"/>
    <property type="evidence" value="ECO:0007669"/>
    <property type="project" value="InterPro"/>
</dbReference>
<protein>
    <submittedName>
        <fullName evidence="2">Uncharacterized protein</fullName>
    </submittedName>
</protein>
<dbReference type="CDD" id="cd20558">
    <property type="entry name" value="CYCLIN_ScPCL7-like"/>
    <property type="match status" value="1"/>
</dbReference>
<dbReference type="GO" id="GO:0005634">
    <property type="term" value="C:nucleus"/>
    <property type="evidence" value="ECO:0007669"/>
    <property type="project" value="TreeGrafter"/>
</dbReference>
<dbReference type="Gene3D" id="1.10.472.10">
    <property type="entry name" value="Cyclin-like"/>
    <property type="match status" value="1"/>
</dbReference>
<sequence length="386" mass="43262">MYDNDRVAPSVFRAPNPIFNVGNYNVQGPPSTGIRIDNINDVPTVILPRRFSECSRTDLVILISRMLTFLIQMNDSSSTSVLDSVTNLTKFHSKVPPGISVYNYLMRLTKYSSLDHCVLMTAVYYIDLVSSVYPTFTLNSLTVHRFLLAATTVASKGLCDSFCTNTHYAKVGGVHCSELNVLECELLRRINYRIIPRDDNIAWCNLEAQYRHFVIDTQDGDDWTSVLSNLSGNRNNSGYNVLDIYYNKIVQLVGSLKSTQDKSKLVNYTFANTPKPTNIHNNGSLNSNSSSSGDNDKVTTTCNDDINNKKSSDSGSNFNFVSNSQIKLEQRHTISRKRNLDTDIDEGRNESYGNDITGCENTLYNSDCGTSGNLNKRYFNRQKGSK</sequence>
<dbReference type="InterPro" id="IPR036915">
    <property type="entry name" value="Cyclin-like_sf"/>
</dbReference>
<name>A0A4C2E9K4_9SACH</name>
<evidence type="ECO:0000256" key="1">
    <source>
        <dbReference type="SAM" id="MobiDB-lite"/>
    </source>
</evidence>
<feature type="region of interest" description="Disordered" evidence="1">
    <location>
        <begin position="271"/>
        <end position="319"/>
    </location>
</feature>
<comment type="caution">
    <text evidence="2">The sequence shown here is derived from an EMBL/GenBank/DDBJ whole genome shotgun (WGS) entry which is preliminary data.</text>
</comment>
<organism evidence="2 3">
    <name type="scientific">Zygosaccharomyces mellis</name>
    <dbReference type="NCBI Taxonomy" id="42258"/>
    <lineage>
        <taxon>Eukaryota</taxon>
        <taxon>Fungi</taxon>
        <taxon>Dikarya</taxon>
        <taxon>Ascomycota</taxon>
        <taxon>Saccharomycotina</taxon>
        <taxon>Saccharomycetes</taxon>
        <taxon>Saccharomycetales</taxon>
        <taxon>Saccharomycetaceae</taxon>
        <taxon>Zygosaccharomyces</taxon>
    </lineage>
</organism>
<evidence type="ECO:0000313" key="3">
    <source>
        <dbReference type="Proteomes" id="UP000301737"/>
    </source>
</evidence>
<proteinExistence type="predicted"/>
<keyword evidence="3" id="KW-1185">Reference proteome</keyword>
<dbReference type="InterPro" id="IPR013922">
    <property type="entry name" value="Cyclin_PHO80-like"/>
</dbReference>
<dbReference type="EMBL" id="BIMX01000007">
    <property type="protein sequence ID" value="GCE99032.1"/>
    <property type="molecule type" value="Genomic_DNA"/>
</dbReference>
<dbReference type="OrthoDB" id="337735at2759"/>
<dbReference type="PANTHER" id="PTHR15615:SF117">
    <property type="entry name" value="PHO85 CYCLIN PHO80"/>
    <property type="match status" value="1"/>
</dbReference>
<reference evidence="2 3" key="1">
    <citation type="submission" date="2019-01" db="EMBL/GenBank/DDBJ databases">
        <title>Draft Genome Sequencing of Zygosaccharomyces mellis Ca-7.</title>
        <authorList>
            <person name="Shiwa Y."/>
            <person name="Kanesaki Y."/>
            <person name="Ishige T."/>
            <person name="Mura K."/>
            <person name="Hori T."/>
            <person name="Tamura T."/>
        </authorList>
    </citation>
    <scope>NUCLEOTIDE SEQUENCE [LARGE SCALE GENOMIC DNA]</scope>
    <source>
        <strain evidence="2 3">Ca-7</strain>
    </source>
</reference>
<dbReference type="GO" id="GO:0016538">
    <property type="term" value="F:cyclin-dependent protein serine/threonine kinase regulator activity"/>
    <property type="evidence" value="ECO:0007669"/>
    <property type="project" value="TreeGrafter"/>
</dbReference>
<feature type="compositionally biased region" description="Low complexity" evidence="1">
    <location>
        <begin position="281"/>
        <end position="293"/>
    </location>
</feature>
<dbReference type="GO" id="GO:0000307">
    <property type="term" value="C:cyclin-dependent protein kinase holoenzyme complex"/>
    <property type="evidence" value="ECO:0007669"/>
    <property type="project" value="TreeGrafter"/>
</dbReference>
<dbReference type="SUPFAM" id="SSF47954">
    <property type="entry name" value="Cyclin-like"/>
    <property type="match status" value="1"/>
</dbReference>
<gene>
    <name evidence="2" type="ORF">ZYGM_004106</name>
</gene>
<dbReference type="AlphaFoldDB" id="A0A4C2E9K4"/>